<sequence>MPPRSAQIGGILTACALLATIPHQYGAGQGMAIIAALLLIAALALFSLTQPLSRLAFVVVGVALIAWAAATRPDWAQATLTALTRGGFIIALFTALSALRSAAMGSQAILECGRFLARQPPGRRYLALTLGGHLFGLILLYGAISLLGGLAAESTAREGNEELRRHRLRRMLVAVQRGFASTLCWSPMALSMAVTLSVVKGASWSGAAAFCMVGTALMIGIGWGLDTIFKPRLSAPPPMRMAETDGWLLRLRPLLVLLAVVVGGVLALHLATGVAVTGAVMTMVPLVAMAWVLVQPPAPGGRVATLAARIGRFAARDLANYRGEIVLLFMAGFIGSLGSWLLVPIMQAHGPDMSAIPPMVILAGLIWIIPLTGQIGMNPILAVSLLVPLLPAPAVLGVHPTAMVIAITGGWAISGNTSPFTASVLLVGKLGGVEARHAGMAWNGLYALATATALTLWVLIAATLL</sequence>
<gene>
    <name evidence="2" type="ORF">SAMN06265378_1142</name>
</gene>
<dbReference type="PROSITE" id="PS51257">
    <property type="entry name" value="PROKAR_LIPOPROTEIN"/>
    <property type="match status" value="1"/>
</dbReference>
<organism evidence="2 3">
    <name type="scientific">Paracoccus sediminis</name>
    <dbReference type="NCBI Taxonomy" id="1214787"/>
    <lineage>
        <taxon>Bacteria</taxon>
        <taxon>Pseudomonadati</taxon>
        <taxon>Pseudomonadota</taxon>
        <taxon>Alphaproteobacteria</taxon>
        <taxon>Rhodobacterales</taxon>
        <taxon>Paracoccaceae</taxon>
        <taxon>Paracoccus</taxon>
    </lineage>
</organism>
<protein>
    <recommendedName>
        <fullName evidence="4">H+/citrate symporter</fullName>
    </recommendedName>
</protein>
<feature type="transmembrane region" description="Helical" evidence="1">
    <location>
        <begin position="30"/>
        <end position="48"/>
    </location>
</feature>
<reference evidence="3" key="1">
    <citation type="submission" date="2017-06" db="EMBL/GenBank/DDBJ databases">
        <authorList>
            <person name="Varghese N."/>
            <person name="Submissions S."/>
        </authorList>
    </citation>
    <scope>NUCLEOTIDE SEQUENCE [LARGE SCALE GENOMIC DNA]</scope>
    <source>
        <strain evidence="3">DSM 26170</strain>
    </source>
</reference>
<feature type="transmembrane region" description="Helical" evidence="1">
    <location>
        <begin position="274"/>
        <end position="294"/>
    </location>
</feature>
<feature type="transmembrane region" description="Helical" evidence="1">
    <location>
        <begin position="440"/>
        <end position="464"/>
    </location>
</feature>
<evidence type="ECO:0000313" key="2">
    <source>
        <dbReference type="EMBL" id="SNR64892.1"/>
    </source>
</evidence>
<feature type="transmembrane region" description="Helical" evidence="1">
    <location>
        <begin position="380"/>
        <end position="398"/>
    </location>
</feature>
<dbReference type="RefSeq" id="WP_089389015.1">
    <property type="nucleotide sequence ID" value="NZ_FZNM01000014.1"/>
</dbReference>
<dbReference type="AlphaFoldDB" id="A0A238Y1N5"/>
<feature type="transmembrane region" description="Helical" evidence="1">
    <location>
        <begin position="54"/>
        <end position="70"/>
    </location>
</feature>
<name>A0A238Y1N5_9RHOB</name>
<dbReference type="Proteomes" id="UP000198409">
    <property type="component" value="Unassembled WGS sequence"/>
</dbReference>
<feature type="transmembrane region" description="Helical" evidence="1">
    <location>
        <begin position="404"/>
        <end position="428"/>
    </location>
</feature>
<feature type="transmembrane region" description="Helical" evidence="1">
    <location>
        <begin position="82"/>
        <end position="105"/>
    </location>
</feature>
<feature type="transmembrane region" description="Helical" evidence="1">
    <location>
        <begin position="204"/>
        <end position="226"/>
    </location>
</feature>
<keyword evidence="1" id="KW-0472">Membrane</keyword>
<feature type="transmembrane region" description="Helical" evidence="1">
    <location>
        <begin position="247"/>
        <end position="268"/>
    </location>
</feature>
<dbReference type="EMBL" id="FZNM01000014">
    <property type="protein sequence ID" value="SNR64892.1"/>
    <property type="molecule type" value="Genomic_DNA"/>
</dbReference>
<evidence type="ECO:0008006" key="4">
    <source>
        <dbReference type="Google" id="ProtNLM"/>
    </source>
</evidence>
<feature type="transmembrane region" description="Helical" evidence="1">
    <location>
        <begin position="355"/>
        <end position="373"/>
    </location>
</feature>
<feature type="transmembrane region" description="Helical" evidence="1">
    <location>
        <begin position="125"/>
        <end position="151"/>
    </location>
</feature>
<accession>A0A238Y1N5</accession>
<keyword evidence="1" id="KW-0812">Transmembrane</keyword>
<proteinExistence type="predicted"/>
<evidence type="ECO:0000313" key="3">
    <source>
        <dbReference type="Proteomes" id="UP000198409"/>
    </source>
</evidence>
<keyword evidence="1" id="KW-1133">Transmembrane helix</keyword>
<evidence type="ECO:0000256" key="1">
    <source>
        <dbReference type="SAM" id="Phobius"/>
    </source>
</evidence>
<feature type="transmembrane region" description="Helical" evidence="1">
    <location>
        <begin position="325"/>
        <end position="343"/>
    </location>
</feature>